<organism evidence="8 9">
    <name type="scientific">Monilinia vaccinii-corymbosi</name>
    <dbReference type="NCBI Taxonomy" id="61207"/>
    <lineage>
        <taxon>Eukaryota</taxon>
        <taxon>Fungi</taxon>
        <taxon>Dikarya</taxon>
        <taxon>Ascomycota</taxon>
        <taxon>Pezizomycotina</taxon>
        <taxon>Leotiomycetes</taxon>
        <taxon>Helotiales</taxon>
        <taxon>Sclerotiniaceae</taxon>
        <taxon>Monilinia</taxon>
    </lineage>
</organism>
<dbReference type="GO" id="GO:0005506">
    <property type="term" value="F:iron ion binding"/>
    <property type="evidence" value="ECO:0007669"/>
    <property type="project" value="InterPro"/>
</dbReference>
<evidence type="ECO:0000256" key="6">
    <source>
        <dbReference type="PIRSR" id="PIRSR602401-1"/>
    </source>
</evidence>
<dbReference type="InterPro" id="IPR050121">
    <property type="entry name" value="Cytochrome_P450_monoxygenase"/>
</dbReference>
<keyword evidence="5" id="KW-0843">Virulence</keyword>
<evidence type="ECO:0000313" key="8">
    <source>
        <dbReference type="EMBL" id="QSZ28539.1"/>
    </source>
</evidence>
<dbReference type="PANTHER" id="PTHR24305:SF166">
    <property type="entry name" value="CYTOCHROME P450 12A4, MITOCHONDRIAL-RELATED"/>
    <property type="match status" value="1"/>
</dbReference>
<dbReference type="OrthoDB" id="1470350at2759"/>
<comment type="cofactor">
    <cofactor evidence="1 6">
        <name>heme</name>
        <dbReference type="ChEBI" id="CHEBI:30413"/>
    </cofactor>
</comment>
<dbReference type="PANTHER" id="PTHR24305">
    <property type="entry name" value="CYTOCHROME P450"/>
    <property type="match status" value="1"/>
</dbReference>
<dbReference type="GO" id="GO:0020037">
    <property type="term" value="F:heme binding"/>
    <property type="evidence" value="ECO:0007669"/>
    <property type="project" value="InterPro"/>
</dbReference>
<dbReference type="GO" id="GO:0016705">
    <property type="term" value="F:oxidoreductase activity, acting on paired donors, with incorporation or reduction of molecular oxygen"/>
    <property type="evidence" value="ECO:0007669"/>
    <property type="project" value="InterPro"/>
</dbReference>
<dbReference type="Gene3D" id="1.10.630.10">
    <property type="entry name" value="Cytochrome P450"/>
    <property type="match status" value="1"/>
</dbReference>
<evidence type="ECO:0000256" key="5">
    <source>
        <dbReference type="ARBA" id="ARBA00023026"/>
    </source>
</evidence>
<name>A0A8A3P7F3_9HELO</name>
<evidence type="ECO:0008006" key="10">
    <source>
        <dbReference type="Google" id="ProtNLM"/>
    </source>
</evidence>
<evidence type="ECO:0000256" key="2">
    <source>
        <dbReference type="ARBA" id="ARBA00010617"/>
    </source>
</evidence>
<dbReference type="InterPro" id="IPR017972">
    <property type="entry name" value="Cyt_P450_CS"/>
</dbReference>
<dbReference type="GO" id="GO:0004497">
    <property type="term" value="F:monooxygenase activity"/>
    <property type="evidence" value="ECO:0007669"/>
    <property type="project" value="UniProtKB-KW"/>
</dbReference>
<dbReference type="CDD" id="cd11070">
    <property type="entry name" value="CYP56-like"/>
    <property type="match status" value="1"/>
</dbReference>
<proteinExistence type="inferred from homology"/>
<keyword evidence="7" id="KW-0560">Oxidoreductase</keyword>
<keyword evidence="3 6" id="KW-0479">Metal-binding</keyword>
<dbReference type="PRINTS" id="PR00385">
    <property type="entry name" value="P450"/>
</dbReference>
<protein>
    <recommendedName>
        <fullName evidence="10">Cytochrome P450</fullName>
    </recommendedName>
</protein>
<comment type="similarity">
    <text evidence="2 7">Belongs to the cytochrome P450 family.</text>
</comment>
<keyword evidence="9" id="KW-1185">Reference proteome</keyword>
<evidence type="ECO:0000313" key="9">
    <source>
        <dbReference type="Proteomes" id="UP000672032"/>
    </source>
</evidence>
<dbReference type="Proteomes" id="UP000672032">
    <property type="component" value="Chromosome 1"/>
</dbReference>
<feature type="binding site" description="axial binding residue" evidence="6">
    <location>
        <position position="499"/>
    </location>
    <ligand>
        <name>heme</name>
        <dbReference type="ChEBI" id="CHEBI:30413"/>
    </ligand>
    <ligandPart>
        <name>Fe</name>
        <dbReference type="ChEBI" id="CHEBI:18248"/>
    </ligandPart>
</feature>
<keyword evidence="4 6" id="KW-0408">Iron</keyword>
<accession>A0A8A3P7F3</accession>
<dbReference type="InterPro" id="IPR002401">
    <property type="entry name" value="Cyt_P450_E_grp-I"/>
</dbReference>
<dbReference type="EMBL" id="CP063405">
    <property type="protein sequence ID" value="QSZ28539.1"/>
    <property type="molecule type" value="Genomic_DNA"/>
</dbReference>
<dbReference type="Pfam" id="PF00067">
    <property type="entry name" value="p450"/>
    <property type="match status" value="1"/>
</dbReference>
<keyword evidence="6 7" id="KW-0349">Heme</keyword>
<dbReference type="PROSITE" id="PS00086">
    <property type="entry name" value="CYTOCHROME_P450"/>
    <property type="match status" value="1"/>
</dbReference>
<evidence type="ECO:0000256" key="1">
    <source>
        <dbReference type="ARBA" id="ARBA00001971"/>
    </source>
</evidence>
<reference evidence="8" key="1">
    <citation type="submission" date="2020-10" db="EMBL/GenBank/DDBJ databases">
        <title>Genome Sequence of Monilinia vaccinii-corymbosi Sheds Light on Mummy Berry Disease Infection of Blueberry and Mating Type.</title>
        <authorList>
            <person name="Yow A.G."/>
            <person name="Zhang Y."/>
            <person name="Bansal K."/>
            <person name="Eacker S.M."/>
            <person name="Sullivan S."/>
            <person name="Liachko I."/>
            <person name="Cubeta M.A."/>
            <person name="Rollins J.A."/>
            <person name="Ashrafi H."/>
        </authorList>
    </citation>
    <scope>NUCLEOTIDE SEQUENCE</scope>
    <source>
        <strain evidence="8">RL-1</strain>
    </source>
</reference>
<evidence type="ECO:0000256" key="3">
    <source>
        <dbReference type="ARBA" id="ARBA00022723"/>
    </source>
</evidence>
<dbReference type="InterPro" id="IPR036396">
    <property type="entry name" value="Cyt_P450_sf"/>
</dbReference>
<dbReference type="InterPro" id="IPR001128">
    <property type="entry name" value="Cyt_P450"/>
</dbReference>
<dbReference type="PRINTS" id="PR00463">
    <property type="entry name" value="EP450I"/>
</dbReference>
<dbReference type="SUPFAM" id="SSF48264">
    <property type="entry name" value="Cytochrome P450"/>
    <property type="match status" value="1"/>
</dbReference>
<dbReference type="AlphaFoldDB" id="A0A8A3P7F3"/>
<evidence type="ECO:0000256" key="7">
    <source>
        <dbReference type="RuleBase" id="RU000461"/>
    </source>
</evidence>
<evidence type="ECO:0000256" key="4">
    <source>
        <dbReference type="ARBA" id="ARBA00023004"/>
    </source>
</evidence>
<sequence>MIPIPSFSPAVVFPLSGWILYVLYSLTVNYSKAKKIGLPLVILPIDSGNPLWMCIDTKVLPFFRLLPFGFKNFTRFNYRGWEIHDRYKAHQELGDAFILVTPGKNWLQLCNAETLADIFSRKAEFTRPTEMLEMLNVFGPNLGTTEGQQWQRHRKITAVCFNEHNNELVWSESIRQASGMLDYWTSKDSINTVADDARTFSLHVMSGAGFGKSYPFRGSEEESTTQGSLSYKTSLKLILDNCIPLVALGPKNLEKYYQWLPKSWKELHHATVTFKKYMTDVYEEEKRAVAEGKPRGNNLMTYLVRASQTENGSQGGLTEREIYGNIFVFNFAGHDTTANSLAFCIVFIATRPDIQDWISEEINSVLGEQDVGSSSYVDTFPRMKRCLAVAYETVRLYAPVALVKTSSAEPCPLEVNGKTYILPPRTMIIPSYSALHTHPRHWGSNSLEWEPSRWVSSPLSPIGSPLAESLAAERFLPSPEAHPKAANPFIAWSAGSRVCPGKKFSQVEFVGILATLFRNHRVSPTLEKGEDEAAAIQRLKTLIKEDTGFRLLLQLLHPEKMGLKWLMVFGQLQSIFKQSNRKAMSNATTELARL</sequence>
<keyword evidence="7" id="KW-0503">Monooxygenase</keyword>
<gene>
    <name evidence="8" type="ORF">DSL72_003037</name>
</gene>